<comment type="caution">
    <text evidence="5">The sequence shown here is derived from an EMBL/GenBank/DDBJ whole genome shotgun (WGS) entry which is preliminary data.</text>
</comment>
<sequence>MAASIPHQYFSAYANISTELCSFPLNNMVPSMSLYDDTTNSPVSVASFPDQQAVDVPQLSEMFDVGFCDFAAYDQYNQQHYQVFEPGDVCCGLVPKYSCGPAYSMPAQNNWAIQGKLVSTKVEGTTPEVKVGRYSVEEKKDRILRYLKKRNHRNFNKTIKYACRKTLADKRVRIRGRFAKNNERCEEDHTAMNTIHATPYEQINSFCDDTFQMKYEEDDWLQTAVANLVNLPYLTS</sequence>
<dbReference type="PANTHER" id="PTHR31319:SF110">
    <property type="entry name" value="CCT MOTIF FAMILY PROTEIN"/>
    <property type="match status" value="1"/>
</dbReference>
<evidence type="ECO:0000256" key="2">
    <source>
        <dbReference type="ARBA" id="ARBA00023242"/>
    </source>
</evidence>
<dbReference type="EMBL" id="NKXS01003431">
    <property type="protein sequence ID" value="PIN09780.1"/>
    <property type="molecule type" value="Genomic_DNA"/>
</dbReference>
<name>A0A2G9GXP5_9LAMI</name>
<dbReference type="GO" id="GO:0003700">
    <property type="term" value="F:DNA-binding transcription factor activity"/>
    <property type="evidence" value="ECO:0007669"/>
    <property type="project" value="TreeGrafter"/>
</dbReference>
<dbReference type="InterPro" id="IPR045281">
    <property type="entry name" value="CONSTANS-like"/>
</dbReference>
<dbReference type="GO" id="GO:0005634">
    <property type="term" value="C:nucleus"/>
    <property type="evidence" value="ECO:0007669"/>
    <property type="project" value="UniProtKB-SubCell"/>
</dbReference>
<dbReference type="PROSITE" id="PS51017">
    <property type="entry name" value="CCT"/>
    <property type="match status" value="1"/>
</dbReference>
<protein>
    <recommendedName>
        <fullName evidence="4">CCT domain-containing protein</fullName>
    </recommendedName>
</protein>
<keyword evidence="2 3" id="KW-0539">Nucleus</keyword>
<dbReference type="InterPro" id="IPR010402">
    <property type="entry name" value="CCT_domain"/>
</dbReference>
<dbReference type="OrthoDB" id="153872at2759"/>
<gene>
    <name evidence="5" type="ORF">CDL12_17634</name>
</gene>
<evidence type="ECO:0000313" key="6">
    <source>
        <dbReference type="Proteomes" id="UP000231279"/>
    </source>
</evidence>
<proteinExistence type="predicted"/>
<accession>A0A2G9GXP5</accession>
<dbReference type="PANTHER" id="PTHR31319">
    <property type="entry name" value="ZINC FINGER PROTEIN CONSTANS-LIKE 4"/>
    <property type="match status" value="1"/>
</dbReference>
<dbReference type="AlphaFoldDB" id="A0A2G9GXP5"/>
<keyword evidence="6" id="KW-1185">Reference proteome</keyword>
<comment type="subcellular location">
    <subcellularLocation>
        <location evidence="1 3">Nucleus</location>
    </subcellularLocation>
</comment>
<evidence type="ECO:0000313" key="5">
    <source>
        <dbReference type="EMBL" id="PIN09780.1"/>
    </source>
</evidence>
<dbReference type="GO" id="GO:0009909">
    <property type="term" value="P:regulation of flower development"/>
    <property type="evidence" value="ECO:0007669"/>
    <property type="project" value="InterPro"/>
</dbReference>
<evidence type="ECO:0000256" key="3">
    <source>
        <dbReference type="PROSITE-ProRule" id="PRU00357"/>
    </source>
</evidence>
<dbReference type="Pfam" id="PF06203">
    <property type="entry name" value="CCT"/>
    <property type="match status" value="1"/>
</dbReference>
<dbReference type="STRING" id="429701.A0A2G9GXP5"/>
<organism evidence="5 6">
    <name type="scientific">Handroanthus impetiginosus</name>
    <dbReference type="NCBI Taxonomy" id="429701"/>
    <lineage>
        <taxon>Eukaryota</taxon>
        <taxon>Viridiplantae</taxon>
        <taxon>Streptophyta</taxon>
        <taxon>Embryophyta</taxon>
        <taxon>Tracheophyta</taxon>
        <taxon>Spermatophyta</taxon>
        <taxon>Magnoliopsida</taxon>
        <taxon>eudicotyledons</taxon>
        <taxon>Gunneridae</taxon>
        <taxon>Pentapetalae</taxon>
        <taxon>asterids</taxon>
        <taxon>lamiids</taxon>
        <taxon>Lamiales</taxon>
        <taxon>Bignoniaceae</taxon>
        <taxon>Crescentiina</taxon>
        <taxon>Tabebuia alliance</taxon>
        <taxon>Handroanthus</taxon>
    </lineage>
</organism>
<feature type="domain" description="CCT" evidence="4">
    <location>
        <begin position="139"/>
        <end position="181"/>
    </location>
</feature>
<evidence type="ECO:0000256" key="1">
    <source>
        <dbReference type="ARBA" id="ARBA00004123"/>
    </source>
</evidence>
<dbReference type="Proteomes" id="UP000231279">
    <property type="component" value="Unassembled WGS sequence"/>
</dbReference>
<evidence type="ECO:0000259" key="4">
    <source>
        <dbReference type="PROSITE" id="PS51017"/>
    </source>
</evidence>
<reference evidence="6" key="1">
    <citation type="journal article" date="2018" name="Gigascience">
        <title>Genome assembly of the Pink Ipe (Handroanthus impetiginosus, Bignoniaceae), a highly valued, ecologically keystone Neotropical timber forest tree.</title>
        <authorList>
            <person name="Silva-Junior O.B."/>
            <person name="Grattapaglia D."/>
            <person name="Novaes E."/>
            <person name="Collevatti R.G."/>
        </authorList>
    </citation>
    <scope>NUCLEOTIDE SEQUENCE [LARGE SCALE GENOMIC DNA]</scope>
    <source>
        <strain evidence="6">cv. UFG-1</strain>
    </source>
</reference>